<organism evidence="2 3">
    <name type="scientific">Vibrio cincinnatiensis DSM 19608</name>
    <dbReference type="NCBI Taxonomy" id="1123491"/>
    <lineage>
        <taxon>Bacteria</taxon>
        <taxon>Pseudomonadati</taxon>
        <taxon>Pseudomonadota</taxon>
        <taxon>Gammaproteobacteria</taxon>
        <taxon>Vibrionales</taxon>
        <taxon>Vibrionaceae</taxon>
        <taxon>Vibrio</taxon>
    </lineage>
</organism>
<dbReference type="OrthoDB" id="6195299at2"/>
<evidence type="ECO:0000313" key="3">
    <source>
        <dbReference type="Proteomes" id="UP000190834"/>
    </source>
</evidence>
<feature type="compositionally biased region" description="Low complexity" evidence="1">
    <location>
        <begin position="342"/>
        <end position="353"/>
    </location>
</feature>
<protein>
    <recommendedName>
        <fullName evidence="4">DUF2066 domain-containing protein</fullName>
    </recommendedName>
</protein>
<dbReference type="RefSeq" id="WP_078925389.1">
    <property type="nucleotide sequence ID" value="NZ_FUXB01000004.1"/>
</dbReference>
<feature type="region of interest" description="Disordered" evidence="1">
    <location>
        <begin position="329"/>
        <end position="365"/>
    </location>
</feature>
<dbReference type="Pfam" id="PF09839">
    <property type="entry name" value="DUF2066"/>
    <property type="match status" value="1"/>
</dbReference>
<proteinExistence type="predicted"/>
<evidence type="ECO:0000313" key="2">
    <source>
        <dbReference type="EMBL" id="SJZ67031.1"/>
    </source>
</evidence>
<evidence type="ECO:0008006" key="4">
    <source>
        <dbReference type="Google" id="ProtNLM"/>
    </source>
</evidence>
<name>A0A1T4MJJ9_VIBCI</name>
<dbReference type="AlphaFoldDB" id="A0A1T4MJJ9"/>
<dbReference type="EMBL" id="FUXB01000004">
    <property type="protein sequence ID" value="SJZ67031.1"/>
    <property type="molecule type" value="Genomic_DNA"/>
</dbReference>
<dbReference type="GeneID" id="70583029"/>
<sequence>MRYLLLLIMGLMSLPGLASSKISLYQAEVVLDGQQRDAEANARMRGLQEVIVRASGNKDAVNNEVIQKALRQSAQYLNQMSYGQQDGHRTLNMTFSAPHIRTLLTQAQLPFWPETRSNILVWLVEESNYDRHISWEYSNSELMQQLKTSAQLRGLPLTIPIGDFDDITGIQTSDLWGGFSQPISFASQRYPTEAILVIRAQGNTLRWTLYDQPAEQMLASPKTPMVGQTSGTQAASSLIDELSDYYAQKGGVLVSSESSQKLLVEFKSVNSPLTFFRLEESVKRLSSVASLDVVKIKGDEVTFHVHLLASEEEFTQEVLRMRQVTQRTVPQPAVIPPPSSFQQGESEPSIQQESEIEGSEKLNVEQTLAVEPQETKLYFSWKE</sequence>
<evidence type="ECO:0000256" key="1">
    <source>
        <dbReference type="SAM" id="MobiDB-lite"/>
    </source>
</evidence>
<dbReference type="Proteomes" id="UP000190834">
    <property type="component" value="Unassembled WGS sequence"/>
</dbReference>
<gene>
    <name evidence="2" type="ORF">SAMN02745782_01009</name>
</gene>
<reference evidence="3" key="1">
    <citation type="submission" date="2017-02" db="EMBL/GenBank/DDBJ databases">
        <authorList>
            <person name="Varghese N."/>
            <person name="Submissions S."/>
        </authorList>
    </citation>
    <scope>NUCLEOTIDE SEQUENCE [LARGE SCALE GENOMIC DNA]</scope>
    <source>
        <strain evidence="3">DSM 19608</strain>
    </source>
</reference>
<keyword evidence="3" id="KW-1185">Reference proteome</keyword>
<accession>A0A1T4MJJ9</accession>
<dbReference type="STRING" id="1123491.SAMN02745782_01009"/>
<dbReference type="InterPro" id="IPR018642">
    <property type="entry name" value="DUF2066"/>
</dbReference>